<dbReference type="OrthoDB" id="2438256at2759"/>
<feature type="compositionally biased region" description="Polar residues" evidence="1">
    <location>
        <begin position="119"/>
        <end position="136"/>
    </location>
</feature>
<name>A0A1Y1XV81_9FUNG</name>
<organism evidence="3 4">
    <name type="scientific">Basidiobolus meristosporus CBS 931.73</name>
    <dbReference type="NCBI Taxonomy" id="1314790"/>
    <lineage>
        <taxon>Eukaryota</taxon>
        <taxon>Fungi</taxon>
        <taxon>Fungi incertae sedis</taxon>
        <taxon>Zoopagomycota</taxon>
        <taxon>Entomophthoromycotina</taxon>
        <taxon>Basidiobolomycetes</taxon>
        <taxon>Basidiobolales</taxon>
        <taxon>Basidiobolaceae</taxon>
        <taxon>Basidiobolus</taxon>
    </lineage>
</organism>
<feature type="region of interest" description="Disordered" evidence="1">
    <location>
        <begin position="166"/>
        <end position="264"/>
    </location>
</feature>
<dbReference type="InParanoid" id="A0A1Y1XV81"/>
<evidence type="ECO:0000256" key="2">
    <source>
        <dbReference type="SAM" id="Phobius"/>
    </source>
</evidence>
<evidence type="ECO:0000313" key="4">
    <source>
        <dbReference type="Proteomes" id="UP000193498"/>
    </source>
</evidence>
<feature type="transmembrane region" description="Helical" evidence="2">
    <location>
        <begin position="33"/>
        <end position="52"/>
    </location>
</feature>
<dbReference type="AlphaFoldDB" id="A0A1Y1XV81"/>
<keyword evidence="4" id="KW-1185">Reference proteome</keyword>
<evidence type="ECO:0000256" key="1">
    <source>
        <dbReference type="SAM" id="MobiDB-lite"/>
    </source>
</evidence>
<feature type="region of interest" description="Disordered" evidence="1">
    <location>
        <begin position="109"/>
        <end position="142"/>
    </location>
</feature>
<comment type="caution">
    <text evidence="3">The sequence shown here is derived from an EMBL/GenBank/DDBJ whole genome shotgun (WGS) entry which is preliminary data.</text>
</comment>
<accession>A0A1Y1XV81</accession>
<feature type="compositionally biased region" description="Basic and acidic residues" evidence="1">
    <location>
        <begin position="214"/>
        <end position="229"/>
    </location>
</feature>
<keyword evidence="2" id="KW-0812">Transmembrane</keyword>
<reference evidence="3 4" key="1">
    <citation type="submission" date="2016-07" db="EMBL/GenBank/DDBJ databases">
        <title>Pervasive Adenine N6-methylation of Active Genes in Fungi.</title>
        <authorList>
            <consortium name="DOE Joint Genome Institute"/>
            <person name="Mondo S.J."/>
            <person name="Dannebaum R.O."/>
            <person name="Kuo R.C."/>
            <person name="Labutti K."/>
            <person name="Haridas S."/>
            <person name="Kuo A."/>
            <person name="Salamov A."/>
            <person name="Ahrendt S.R."/>
            <person name="Lipzen A."/>
            <person name="Sullivan W."/>
            <person name="Andreopoulos W.B."/>
            <person name="Clum A."/>
            <person name="Lindquist E."/>
            <person name="Daum C."/>
            <person name="Ramamoorthy G.K."/>
            <person name="Gryganskyi A."/>
            <person name="Culley D."/>
            <person name="Magnuson J.K."/>
            <person name="James T.Y."/>
            <person name="O'Malley M.A."/>
            <person name="Stajich J.E."/>
            <person name="Spatafora J.W."/>
            <person name="Visel A."/>
            <person name="Grigoriev I.V."/>
        </authorList>
    </citation>
    <scope>NUCLEOTIDE SEQUENCE [LARGE SCALE GENOMIC DNA]</scope>
    <source>
        <strain evidence="3 4">CBS 931.73</strain>
    </source>
</reference>
<feature type="compositionally biased region" description="Polar residues" evidence="1">
    <location>
        <begin position="253"/>
        <end position="264"/>
    </location>
</feature>
<evidence type="ECO:0000313" key="3">
    <source>
        <dbReference type="EMBL" id="ORX89672.1"/>
    </source>
</evidence>
<keyword evidence="2" id="KW-1133">Transmembrane helix</keyword>
<dbReference type="EMBL" id="MCFE01000429">
    <property type="protein sequence ID" value="ORX89672.1"/>
    <property type="molecule type" value="Genomic_DNA"/>
</dbReference>
<feature type="compositionally biased region" description="Basic and acidic residues" evidence="1">
    <location>
        <begin position="109"/>
        <end position="118"/>
    </location>
</feature>
<proteinExistence type="predicted"/>
<sequence length="264" mass="29448">MNQDILAVMAKHLKNHELNDEEKRAIDMARSKVRTHVTLTSLAGAGLGYILAQRKRVPRVPAMLLCGGGFLIGGQVGMVTGTSAGLSILKQSPRLNQLVRDVYDDMLRQRGITRDGSRDPNSPLTPNEVPSTSNSRSNDDFKIESDSYAMSDNSRDPFDTRIPAAVSQEESQVPAPEHKESAWAKIRSANSPNSSWEKIRKEQSINRDSQPQRPQRDDDRQWEEPEAVERTAPGPSDFPRTREDVDALKQSGRARTNQYGDLVE</sequence>
<protein>
    <submittedName>
        <fullName evidence="3">Uncharacterized protein</fullName>
    </submittedName>
</protein>
<gene>
    <name evidence="3" type="ORF">K493DRAFT_266757</name>
</gene>
<feature type="transmembrane region" description="Helical" evidence="2">
    <location>
        <begin position="64"/>
        <end position="89"/>
    </location>
</feature>
<dbReference type="Proteomes" id="UP000193498">
    <property type="component" value="Unassembled WGS sequence"/>
</dbReference>
<keyword evidence="2" id="KW-0472">Membrane</keyword>